<gene>
    <name evidence="1" type="ORF">CRE_17417</name>
</gene>
<evidence type="ECO:0000313" key="1">
    <source>
        <dbReference type="EMBL" id="EFO84012.1"/>
    </source>
</evidence>
<proteinExistence type="predicted"/>
<evidence type="ECO:0000313" key="2">
    <source>
        <dbReference type="Proteomes" id="UP000008281"/>
    </source>
</evidence>
<dbReference type="PANTHER" id="PTHR31379">
    <property type="entry name" value="F-BOX C PROTEIN-RELATED-RELATED"/>
    <property type="match status" value="1"/>
</dbReference>
<dbReference type="InterPro" id="IPR021942">
    <property type="entry name" value="DUF3557"/>
</dbReference>
<protein>
    <recommendedName>
        <fullName evidence="3">DUF38 domain-containing protein</fullName>
    </recommendedName>
</protein>
<keyword evidence="2" id="KW-1185">Reference proteome</keyword>
<dbReference type="EMBL" id="DS268511">
    <property type="protein sequence ID" value="EFO84012.1"/>
    <property type="molecule type" value="Genomic_DNA"/>
</dbReference>
<dbReference type="eggNOG" id="ENOG502THT8">
    <property type="taxonomic scope" value="Eukaryota"/>
</dbReference>
<sequence length="262" mass="30577">MDKPLSYDSLKSVLKHMSLKKREQIDYILPSLTTANSKFPYHLSKVTIGDCHFKVNNRTWDVHPAFQKMNEPLTAEDVAAVEFVEIKGRASIRFLVKHQINRHKDLHRYAYDQEINQDNEELFKKLIDEYLKNNTRIDTLNIYSFPKCLEDKNPETWQLKVSEFKFRNTDYATYQKIRPFILGSLPLKRLCFCFRGDTLPMFDDPLSTISISSTTYLSHAVTIPIDDVSELVISGAKFDTYWPPFQWNLKMEVMPIGATVPK</sequence>
<evidence type="ECO:0008006" key="3">
    <source>
        <dbReference type="Google" id="ProtNLM"/>
    </source>
</evidence>
<dbReference type="InParanoid" id="E3N292"/>
<dbReference type="OrthoDB" id="10346998at2759"/>
<dbReference type="AlphaFoldDB" id="E3N292"/>
<dbReference type="Pfam" id="PF12078">
    <property type="entry name" value="DUF3557"/>
    <property type="match status" value="1"/>
</dbReference>
<dbReference type="Proteomes" id="UP000008281">
    <property type="component" value="Unassembled WGS sequence"/>
</dbReference>
<organism evidence="2">
    <name type="scientific">Caenorhabditis remanei</name>
    <name type="common">Caenorhabditis vulgaris</name>
    <dbReference type="NCBI Taxonomy" id="31234"/>
    <lineage>
        <taxon>Eukaryota</taxon>
        <taxon>Metazoa</taxon>
        <taxon>Ecdysozoa</taxon>
        <taxon>Nematoda</taxon>
        <taxon>Chromadorea</taxon>
        <taxon>Rhabditida</taxon>
        <taxon>Rhabditina</taxon>
        <taxon>Rhabditomorpha</taxon>
        <taxon>Rhabditoidea</taxon>
        <taxon>Rhabditidae</taxon>
        <taxon>Peloderinae</taxon>
        <taxon>Caenorhabditis</taxon>
    </lineage>
</organism>
<dbReference type="HOGENOM" id="CLU_070168_0_0_1"/>
<name>E3N292_CAERE</name>
<accession>E3N292</accession>
<reference evidence="1" key="1">
    <citation type="submission" date="2007-07" db="EMBL/GenBank/DDBJ databases">
        <title>PCAP assembly of the Caenorhabditis remanei genome.</title>
        <authorList>
            <consortium name="The Caenorhabditis remanei Sequencing Consortium"/>
            <person name="Wilson R.K."/>
        </authorList>
    </citation>
    <scope>NUCLEOTIDE SEQUENCE [LARGE SCALE GENOMIC DNA]</scope>
    <source>
        <strain evidence="1">PB4641</strain>
    </source>
</reference>
<dbReference type="PANTHER" id="PTHR31379:SF3">
    <property type="entry name" value="F-BOX C PROTEIN-RELATED"/>
    <property type="match status" value="1"/>
</dbReference>